<reference evidence="2" key="1">
    <citation type="submission" date="2022-12" db="EMBL/GenBank/DDBJ databases">
        <title>Draft genome assemblies for two species of Escallonia (Escalloniales).</title>
        <authorList>
            <person name="Chanderbali A."/>
            <person name="Dervinis C."/>
            <person name="Anghel I."/>
            <person name="Soltis D."/>
            <person name="Soltis P."/>
            <person name="Zapata F."/>
        </authorList>
    </citation>
    <scope>NUCLEOTIDE SEQUENCE</scope>
    <source>
        <strain evidence="2">UCBG92.1500</strain>
        <tissue evidence="2">Leaf</tissue>
    </source>
</reference>
<gene>
    <name evidence="2" type="ORF">RJ640_007456</name>
</gene>
<dbReference type="Pfam" id="PF03140">
    <property type="entry name" value="DUF247"/>
    <property type="match status" value="1"/>
</dbReference>
<dbReference type="Proteomes" id="UP001187471">
    <property type="component" value="Unassembled WGS sequence"/>
</dbReference>
<sequence>MAELSRERNQGFGIANNNHNVTDKGRGQNILIEDEVVCSKSITIEWINAIKGNKPSRSHAEQRRIQKVPLLLRKDEHKTHEYDPVVISFGPYHHGKKELQLAEKIKPAILRIYVSGCRDKTYDDLYNKVLEVNHAARNCYVEGTTEAYTDDEFAEMMLLDGCFLASIFECIALPAGKEQLMALYEHLGVLATMKLVRDMFLLENQLPYKVLDVLMRFKYEDAGEDIINKFFNLLNSGKMFRSKRKEKEEPLHILEMYRTFFLSNVGKPANSKILEYTSTVITPTGFQDINEHNYMKKISSFPSATELKAKGIYFRPSNTIRFESFCLYGMLELPSRIITSSSKTIFKNMIAYEMCPHNPNDFRITSYISLMKSLVDSPADVKVLRSAGVLMNSLGSGEDVVKMYDEIGTPVVNSYIFNEVREKIQQHCNSKAKTSLAELTSEYFSSPWTIIALLATSCLLFLSLLQTYFAMSPPPDKLEELKDKVGQRLEVSHADGLLIQERKNATPKEESVDCVVERVQ</sequence>
<keyword evidence="3" id="KW-1185">Reference proteome</keyword>
<dbReference type="InterPro" id="IPR004158">
    <property type="entry name" value="DUF247_pln"/>
</dbReference>
<feature type="region of interest" description="Disordered" evidence="1">
    <location>
        <begin position="1"/>
        <end position="20"/>
    </location>
</feature>
<evidence type="ECO:0000313" key="2">
    <source>
        <dbReference type="EMBL" id="KAK2976418.1"/>
    </source>
</evidence>
<name>A0AA88QZQ6_9ASTE</name>
<dbReference type="AlphaFoldDB" id="A0AA88QZQ6"/>
<evidence type="ECO:0000313" key="3">
    <source>
        <dbReference type="Proteomes" id="UP001187471"/>
    </source>
</evidence>
<organism evidence="2 3">
    <name type="scientific">Escallonia rubra</name>
    <dbReference type="NCBI Taxonomy" id="112253"/>
    <lineage>
        <taxon>Eukaryota</taxon>
        <taxon>Viridiplantae</taxon>
        <taxon>Streptophyta</taxon>
        <taxon>Embryophyta</taxon>
        <taxon>Tracheophyta</taxon>
        <taxon>Spermatophyta</taxon>
        <taxon>Magnoliopsida</taxon>
        <taxon>eudicotyledons</taxon>
        <taxon>Gunneridae</taxon>
        <taxon>Pentapetalae</taxon>
        <taxon>asterids</taxon>
        <taxon>campanulids</taxon>
        <taxon>Escalloniales</taxon>
        <taxon>Escalloniaceae</taxon>
        <taxon>Escallonia</taxon>
    </lineage>
</organism>
<comment type="caution">
    <text evidence="2">The sequence shown here is derived from an EMBL/GenBank/DDBJ whole genome shotgun (WGS) entry which is preliminary data.</text>
</comment>
<accession>A0AA88QZQ6</accession>
<dbReference type="EMBL" id="JAVXUO010002079">
    <property type="protein sequence ID" value="KAK2976418.1"/>
    <property type="molecule type" value="Genomic_DNA"/>
</dbReference>
<proteinExistence type="predicted"/>
<dbReference type="PANTHER" id="PTHR31170">
    <property type="entry name" value="BNAC04G53230D PROTEIN"/>
    <property type="match status" value="1"/>
</dbReference>
<protein>
    <submittedName>
        <fullName evidence="2">Uncharacterized protein</fullName>
    </submittedName>
</protein>
<evidence type="ECO:0000256" key="1">
    <source>
        <dbReference type="SAM" id="MobiDB-lite"/>
    </source>
</evidence>
<dbReference type="PANTHER" id="PTHR31170:SF25">
    <property type="entry name" value="BNAA09G04570D PROTEIN"/>
    <property type="match status" value="1"/>
</dbReference>